<evidence type="ECO:0000313" key="2">
    <source>
        <dbReference type="EMBL" id="MET9846096.1"/>
    </source>
</evidence>
<dbReference type="RefSeq" id="WP_355397460.1">
    <property type="nucleotide sequence ID" value="NZ_JBEGHN010000002.1"/>
</dbReference>
<protein>
    <submittedName>
        <fullName evidence="2">Uncharacterized protein</fullName>
    </submittedName>
</protein>
<sequence length="73" mass="7601">MVRDFGFPNSHPPYGFSGFSAGAPWRRDNYDPPEKPPAIGSCGMTEPGMTRTGMTDPGIAEGGNTTVGNTAPA</sequence>
<name>A0ABV2UX15_9ACTN</name>
<dbReference type="Proteomes" id="UP001550210">
    <property type="component" value="Unassembled WGS sequence"/>
</dbReference>
<feature type="compositionally biased region" description="Basic and acidic residues" evidence="1">
    <location>
        <begin position="25"/>
        <end position="34"/>
    </location>
</feature>
<feature type="compositionally biased region" description="Polar residues" evidence="1">
    <location>
        <begin position="63"/>
        <end position="73"/>
    </location>
</feature>
<accession>A0ABV2UX15</accession>
<evidence type="ECO:0000256" key="1">
    <source>
        <dbReference type="SAM" id="MobiDB-lite"/>
    </source>
</evidence>
<evidence type="ECO:0000313" key="3">
    <source>
        <dbReference type="Proteomes" id="UP001550210"/>
    </source>
</evidence>
<keyword evidence="3" id="KW-1185">Reference proteome</keyword>
<gene>
    <name evidence="2" type="ORF">ABZZ21_16320</name>
</gene>
<reference evidence="2 3" key="1">
    <citation type="submission" date="2024-06" db="EMBL/GenBank/DDBJ databases">
        <title>The Natural Products Discovery Center: Release of the First 8490 Sequenced Strains for Exploring Actinobacteria Biosynthetic Diversity.</title>
        <authorList>
            <person name="Kalkreuter E."/>
            <person name="Kautsar S.A."/>
            <person name="Yang D."/>
            <person name="Bader C.D."/>
            <person name="Teijaro C.N."/>
            <person name="Fluegel L."/>
            <person name="Davis C.M."/>
            <person name="Simpson J.R."/>
            <person name="Lauterbach L."/>
            <person name="Steele A.D."/>
            <person name="Gui C."/>
            <person name="Meng S."/>
            <person name="Li G."/>
            <person name="Viehrig K."/>
            <person name="Ye F."/>
            <person name="Su P."/>
            <person name="Kiefer A.F."/>
            <person name="Nichols A."/>
            <person name="Cepeda A.J."/>
            <person name="Yan W."/>
            <person name="Fan B."/>
            <person name="Jiang Y."/>
            <person name="Adhikari A."/>
            <person name="Zheng C.-J."/>
            <person name="Schuster L."/>
            <person name="Cowan T.M."/>
            <person name="Smanski M.J."/>
            <person name="Chevrette M.G."/>
            <person name="De Carvalho L.P.S."/>
            <person name="Shen B."/>
        </authorList>
    </citation>
    <scope>NUCLEOTIDE SEQUENCE [LARGE SCALE GENOMIC DNA]</scope>
    <source>
        <strain evidence="2 3">NPDC006434</strain>
    </source>
</reference>
<feature type="region of interest" description="Disordered" evidence="1">
    <location>
        <begin position="25"/>
        <end position="73"/>
    </location>
</feature>
<proteinExistence type="predicted"/>
<organism evidence="2 3">
    <name type="scientific">Streptomyces ossamyceticus</name>
    <dbReference type="NCBI Taxonomy" id="249581"/>
    <lineage>
        <taxon>Bacteria</taxon>
        <taxon>Bacillati</taxon>
        <taxon>Actinomycetota</taxon>
        <taxon>Actinomycetes</taxon>
        <taxon>Kitasatosporales</taxon>
        <taxon>Streptomycetaceae</taxon>
        <taxon>Streptomyces</taxon>
    </lineage>
</organism>
<comment type="caution">
    <text evidence="2">The sequence shown here is derived from an EMBL/GenBank/DDBJ whole genome shotgun (WGS) entry which is preliminary data.</text>
</comment>
<dbReference type="EMBL" id="JBEXPZ010000019">
    <property type="protein sequence ID" value="MET9846096.1"/>
    <property type="molecule type" value="Genomic_DNA"/>
</dbReference>